<dbReference type="SUPFAM" id="SSF53335">
    <property type="entry name" value="S-adenosyl-L-methionine-dependent methyltransferases"/>
    <property type="match status" value="1"/>
</dbReference>
<dbReference type="PANTHER" id="PTHR43861">
    <property type="entry name" value="TRANS-ACONITATE 2-METHYLTRANSFERASE-RELATED"/>
    <property type="match status" value="1"/>
</dbReference>
<organism evidence="4 5">
    <name type="scientific">Micromonospora polyrhachis</name>
    <dbReference type="NCBI Taxonomy" id="1282883"/>
    <lineage>
        <taxon>Bacteria</taxon>
        <taxon>Bacillati</taxon>
        <taxon>Actinomycetota</taxon>
        <taxon>Actinomycetes</taxon>
        <taxon>Micromonosporales</taxon>
        <taxon>Micromonosporaceae</taxon>
        <taxon>Micromonospora</taxon>
    </lineage>
</organism>
<keyword evidence="1 4" id="KW-0489">Methyltransferase</keyword>
<comment type="caution">
    <text evidence="4">The sequence shown here is derived from an EMBL/GenBank/DDBJ whole genome shotgun (WGS) entry which is preliminary data.</text>
</comment>
<dbReference type="InterPro" id="IPR029063">
    <property type="entry name" value="SAM-dependent_MTases_sf"/>
</dbReference>
<dbReference type="InterPro" id="IPR041698">
    <property type="entry name" value="Methyltransf_25"/>
</dbReference>
<protein>
    <submittedName>
        <fullName evidence="4">SAM-dependent methyltransferase</fullName>
    </submittedName>
</protein>
<evidence type="ECO:0000259" key="3">
    <source>
        <dbReference type="Pfam" id="PF13649"/>
    </source>
</evidence>
<dbReference type="CDD" id="cd02440">
    <property type="entry name" value="AdoMet_MTases"/>
    <property type="match status" value="1"/>
</dbReference>
<evidence type="ECO:0000256" key="1">
    <source>
        <dbReference type="ARBA" id="ARBA00022603"/>
    </source>
</evidence>
<keyword evidence="5" id="KW-1185">Reference proteome</keyword>
<dbReference type="EMBL" id="JACHJW010000001">
    <property type="protein sequence ID" value="MBB4961939.1"/>
    <property type="molecule type" value="Genomic_DNA"/>
</dbReference>
<dbReference type="Gene3D" id="3.40.50.150">
    <property type="entry name" value="Vaccinia Virus protein VP39"/>
    <property type="match status" value="1"/>
</dbReference>
<feature type="domain" description="Methyltransferase" evidence="3">
    <location>
        <begin position="38"/>
        <end position="133"/>
    </location>
</feature>
<dbReference type="PANTHER" id="PTHR43861:SF1">
    <property type="entry name" value="TRANS-ACONITATE 2-METHYLTRANSFERASE"/>
    <property type="match status" value="1"/>
</dbReference>
<gene>
    <name evidence="4" type="ORF">FHR38_005672</name>
</gene>
<proteinExistence type="predicted"/>
<evidence type="ECO:0000256" key="2">
    <source>
        <dbReference type="ARBA" id="ARBA00022679"/>
    </source>
</evidence>
<keyword evidence="2 4" id="KW-0808">Transferase</keyword>
<dbReference type="GO" id="GO:0008168">
    <property type="term" value="F:methyltransferase activity"/>
    <property type="evidence" value="ECO:0007669"/>
    <property type="project" value="UniProtKB-KW"/>
</dbReference>
<evidence type="ECO:0000313" key="5">
    <source>
        <dbReference type="Proteomes" id="UP000578819"/>
    </source>
</evidence>
<sequence length="260" mass="27619">MTLPLLDRAEDADRYEVVSGGFDEHLFTAAAIGEHDRVLDIGCGYGRTTLLAARRAVSGRVVGNDVVGPMLVQARAFAAAEGVANVTFETGDAQRHPFPTDAFDVAISRFGVMFFADPVAAFRNIGRALRPGGRLAFVTVGPPQRNDLPTVLAAAMGEPPAATGVLSLADPGHIDDVLNRAGYRDISVTDVETTIPLGRDAESAAAFALQWGAFRDYFDRADAAVVESARVALTAAARPFLTDDGVRLRSTAWLVHATRP</sequence>
<dbReference type="AlphaFoldDB" id="A0A7W7WSF8"/>
<name>A0A7W7WSF8_9ACTN</name>
<accession>A0A7W7WSF8</accession>
<dbReference type="Proteomes" id="UP000578819">
    <property type="component" value="Unassembled WGS sequence"/>
</dbReference>
<dbReference type="RefSeq" id="WP_184537811.1">
    <property type="nucleotide sequence ID" value="NZ_JACHJW010000001.1"/>
</dbReference>
<dbReference type="GO" id="GO:0032259">
    <property type="term" value="P:methylation"/>
    <property type="evidence" value="ECO:0007669"/>
    <property type="project" value="UniProtKB-KW"/>
</dbReference>
<evidence type="ECO:0000313" key="4">
    <source>
        <dbReference type="EMBL" id="MBB4961939.1"/>
    </source>
</evidence>
<dbReference type="Pfam" id="PF13649">
    <property type="entry name" value="Methyltransf_25"/>
    <property type="match status" value="1"/>
</dbReference>
<reference evidence="4 5" key="1">
    <citation type="submission" date="2020-08" db="EMBL/GenBank/DDBJ databases">
        <title>Sequencing the genomes of 1000 actinobacteria strains.</title>
        <authorList>
            <person name="Klenk H.-P."/>
        </authorList>
    </citation>
    <scope>NUCLEOTIDE SEQUENCE [LARGE SCALE GENOMIC DNA]</scope>
    <source>
        <strain evidence="4 5">DSM 45886</strain>
    </source>
</reference>